<proteinExistence type="evidence at transcript level"/>
<gene>
    <name evidence="10" type="primary">OR152</name>
</gene>
<accession>A0A7G8Z9H1</accession>
<dbReference type="GO" id="GO:0005886">
    <property type="term" value="C:plasma membrane"/>
    <property type="evidence" value="ECO:0007669"/>
    <property type="project" value="UniProtKB-SubCell"/>
</dbReference>
<organism evidence="10">
    <name type="scientific">Aulacocentrum confusum</name>
    <dbReference type="NCBI Taxonomy" id="2767324"/>
    <lineage>
        <taxon>Eukaryota</taxon>
        <taxon>Metazoa</taxon>
        <taxon>Ecdysozoa</taxon>
        <taxon>Arthropoda</taxon>
        <taxon>Hexapoda</taxon>
        <taxon>Insecta</taxon>
        <taxon>Pterygota</taxon>
        <taxon>Neoptera</taxon>
        <taxon>Endopterygota</taxon>
        <taxon>Hymenoptera</taxon>
        <taxon>Apocrita</taxon>
        <taxon>Ichneumonoidea</taxon>
        <taxon>Braconidae</taxon>
        <taxon>Macrocentrinae</taxon>
        <taxon>Aulacocentrum</taxon>
    </lineage>
</organism>
<evidence type="ECO:0000313" key="10">
    <source>
        <dbReference type="EMBL" id="QNL15096.1"/>
    </source>
</evidence>
<evidence type="ECO:0000256" key="2">
    <source>
        <dbReference type="ARBA" id="ARBA00022475"/>
    </source>
</evidence>
<keyword evidence="2" id="KW-1003">Cell membrane</keyword>
<comment type="subcellular location">
    <subcellularLocation>
        <location evidence="1">Cell membrane</location>
        <topology evidence="1">Multi-pass membrane protein</topology>
    </subcellularLocation>
</comment>
<evidence type="ECO:0000256" key="9">
    <source>
        <dbReference type="ARBA" id="ARBA00023224"/>
    </source>
</evidence>
<protein>
    <submittedName>
        <fullName evidence="10">Olfactory receptor 152</fullName>
    </submittedName>
</protein>
<dbReference type="GO" id="GO:0005549">
    <property type="term" value="F:odorant binding"/>
    <property type="evidence" value="ECO:0007669"/>
    <property type="project" value="InterPro"/>
</dbReference>
<dbReference type="InterPro" id="IPR004117">
    <property type="entry name" value="7tm6_olfct_rcpt"/>
</dbReference>
<name>A0A7G8Z9H1_9HYME</name>
<dbReference type="PANTHER" id="PTHR21137">
    <property type="entry name" value="ODORANT RECEPTOR"/>
    <property type="match status" value="1"/>
</dbReference>
<evidence type="ECO:0000256" key="3">
    <source>
        <dbReference type="ARBA" id="ARBA00022606"/>
    </source>
</evidence>
<dbReference type="GO" id="GO:0007165">
    <property type="term" value="P:signal transduction"/>
    <property type="evidence" value="ECO:0007669"/>
    <property type="project" value="UniProtKB-KW"/>
</dbReference>
<keyword evidence="7" id="KW-0472">Membrane</keyword>
<evidence type="ECO:0000256" key="5">
    <source>
        <dbReference type="ARBA" id="ARBA00022725"/>
    </source>
</evidence>
<dbReference type="PANTHER" id="PTHR21137:SF35">
    <property type="entry name" value="ODORANT RECEPTOR 19A-RELATED"/>
    <property type="match status" value="1"/>
</dbReference>
<keyword evidence="6" id="KW-1133">Transmembrane helix</keyword>
<keyword evidence="4" id="KW-0812">Transmembrane</keyword>
<evidence type="ECO:0000256" key="8">
    <source>
        <dbReference type="ARBA" id="ARBA00023170"/>
    </source>
</evidence>
<dbReference type="Pfam" id="PF02949">
    <property type="entry name" value="7tm_6"/>
    <property type="match status" value="1"/>
</dbReference>
<dbReference type="AlphaFoldDB" id="A0A7G8Z9H1"/>
<evidence type="ECO:0000256" key="1">
    <source>
        <dbReference type="ARBA" id="ARBA00004651"/>
    </source>
</evidence>
<keyword evidence="5" id="KW-0552">Olfaction</keyword>
<keyword evidence="8 10" id="KW-0675">Receptor</keyword>
<dbReference type="GO" id="GO:0004984">
    <property type="term" value="F:olfactory receptor activity"/>
    <property type="evidence" value="ECO:0007669"/>
    <property type="project" value="InterPro"/>
</dbReference>
<evidence type="ECO:0000256" key="4">
    <source>
        <dbReference type="ARBA" id="ARBA00022692"/>
    </source>
</evidence>
<keyword evidence="9" id="KW-0807">Transducer</keyword>
<reference evidence="10" key="1">
    <citation type="submission" date="2020-06" db="EMBL/GenBank/DDBJ databases">
        <authorList>
            <person name="Sheng S."/>
        </authorList>
    </citation>
    <scope>NUCLEOTIDE SEQUENCE</scope>
    <source>
        <tissue evidence="10">Antenna</tissue>
    </source>
</reference>
<keyword evidence="3" id="KW-0716">Sensory transduction</keyword>
<evidence type="ECO:0000256" key="6">
    <source>
        <dbReference type="ARBA" id="ARBA00022989"/>
    </source>
</evidence>
<evidence type="ECO:0000256" key="7">
    <source>
        <dbReference type="ARBA" id="ARBA00023136"/>
    </source>
</evidence>
<sequence>MSPLFFTLIVYISALLVQIFMLCMAATELAFYSYEFCSSLYEVKWYKLTASSKMNIVFIMAQNTKTLKFTCMKFINVSLDSFFHLLKVSYSVYNVLKKSSN</sequence>
<dbReference type="EMBL" id="MT671092">
    <property type="protein sequence ID" value="QNL15096.1"/>
    <property type="molecule type" value="mRNA"/>
</dbReference>